<name>A0ABR2UFF5_9PEZI</name>
<protein>
    <submittedName>
        <fullName evidence="2">BZIP domain-containing protein</fullName>
    </submittedName>
</protein>
<dbReference type="PANTHER" id="PTHR38116:SF1">
    <property type="entry name" value="BZIP DOMAIN-CONTAINING PROTEIN"/>
    <property type="match status" value="1"/>
</dbReference>
<feature type="compositionally biased region" description="Basic residues" evidence="1">
    <location>
        <begin position="34"/>
        <end position="51"/>
    </location>
</feature>
<feature type="region of interest" description="Disordered" evidence="1">
    <location>
        <begin position="14"/>
        <end position="79"/>
    </location>
</feature>
<evidence type="ECO:0000313" key="2">
    <source>
        <dbReference type="EMBL" id="KAK9413350.1"/>
    </source>
</evidence>
<sequence length="337" mass="38166">MAAIAVIYQHPSTKLSEARTRDDDWTGKADAAERRRRQNRLHQRAWRRRKGQQQANTEAAQSESGGHRGANSTILTNAIGPSNLTSERLKREVADLLRAQLRPAHRLPLLQPFSYWERLKAEREGSSTPEYTELDISNNAKRLIPPVIPYIIAGEEQGDGNGYDMLRFLFPLSVDHQLIVLVQFNALRAMLTNLSILSLQHRMPSECGAAFNISLPEPPSTIPPSLQPTLVQLSTPHDPWIDMIPFPAMRDNLLLNPYQVDQEELCVDALGGLYEGFDEIETRGIIAWGEPWSPTGWEVSEGFAKKYGFLLRGCDELMEATQRYRMVRGEERLIVEL</sequence>
<dbReference type="Proteomes" id="UP001408356">
    <property type="component" value="Unassembled WGS sequence"/>
</dbReference>
<gene>
    <name evidence="2" type="ORF">SUNI508_02549</name>
</gene>
<dbReference type="InterPro" id="IPR021833">
    <property type="entry name" value="DUF3425"/>
</dbReference>
<organism evidence="2 3">
    <name type="scientific">Seiridium unicorne</name>
    <dbReference type="NCBI Taxonomy" id="138068"/>
    <lineage>
        <taxon>Eukaryota</taxon>
        <taxon>Fungi</taxon>
        <taxon>Dikarya</taxon>
        <taxon>Ascomycota</taxon>
        <taxon>Pezizomycotina</taxon>
        <taxon>Sordariomycetes</taxon>
        <taxon>Xylariomycetidae</taxon>
        <taxon>Amphisphaeriales</taxon>
        <taxon>Sporocadaceae</taxon>
        <taxon>Seiridium</taxon>
    </lineage>
</organism>
<reference evidence="2 3" key="1">
    <citation type="journal article" date="2024" name="J. Plant Pathol.">
        <title>Sequence and assembly of the genome of Seiridium unicorne, isolate CBS 538.82, causal agent of cypress canker disease.</title>
        <authorList>
            <person name="Scali E."/>
            <person name="Rocca G.D."/>
            <person name="Danti R."/>
            <person name="Garbelotto M."/>
            <person name="Barberini S."/>
            <person name="Baroncelli R."/>
            <person name="Emiliani G."/>
        </authorList>
    </citation>
    <scope>NUCLEOTIDE SEQUENCE [LARGE SCALE GENOMIC DNA]</scope>
    <source>
        <strain evidence="2 3">BM-138-508</strain>
    </source>
</reference>
<feature type="compositionally biased region" description="Polar residues" evidence="1">
    <location>
        <begin position="52"/>
        <end position="79"/>
    </location>
</feature>
<feature type="compositionally biased region" description="Basic and acidic residues" evidence="1">
    <location>
        <begin position="16"/>
        <end position="33"/>
    </location>
</feature>
<evidence type="ECO:0000313" key="3">
    <source>
        <dbReference type="Proteomes" id="UP001408356"/>
    </source>
</evidence>
<proteinExistence type="predicted"/>
<keyword evidence="3" id="KW-1185">Reference proteome</keyword>
<comment type="caution">
    <text evidence="2">The sequence shown here is derived from an EMBL/GenBank/DDBJ whole genome shotgun (WGS) entry which is preliminary data.</text>
</comment>
<evidence type="ECO:0000256" key="1">
    <source>
        <dbReference type="SAM" id="MobiDB-lite"/>
    </source>
</evidence>
<dbReference type="PANTHER" id="PTHR38116">
    <property type="entry name" value="CHROMOSOME 7, WHOLE GENOME SHOTGUN SEQUENCE"/>
    <property type="match status" value="1"/>
</dbReference>
<accession>A0ABR2UFF5</accession>
<dbReference type="EMBL" id="JARVKF010000440">
    <property type="protein sequence ID" value="KAK9413350.1"/>
    <property type="molecule type" value="Genomic_DNA"/>
</dbReference>
<dbReference type="Pfam" id="PF11905">
    <property type="entry name" value="DUF3425"/>
    <property type="match status" value="1"/>
</dbReference>